<organism evidence="21 22">
    <name type="scientific">Trichloromonas acetexigens</name>
    <dbReference type="NCBI Taxonomy" id="38815"/>
    <lineage>
        <taxon>Bacteria</taxon>
        <taxon>Pseudomonadati</taxon>
        <taxon>Thermodesulfobacteriota</taxon>
        <taxon>Desulfuromonadia</taxon>
        <taxon>Desulfuromonadales</taxon>
        <taxon>Trichloromonadaceae</taxon>
        <taxon>Trichloromonas</taxon>
    </lineage>
</organism>
<dbReference type="InterPro" id="IPR000829">
    <property type="entry name" value="DAGK"/>
</dbReference>
<keyword evidence="3" id="KW-1003">Cell membrane</keyword>
<dbReference type="Proteomes" id="UP000317155">
    <property type="component" value="Unassembled WGS sequence"/>
</dbReference>
<keyword evidence="5" id="KW-0808">Transferase</keyword>
<feature type="binding site" evidence="17">
    <location>
        <begin position="98"/>
        <end position="99"/>
    </location>
    <ligand>
        <name>ATP</name>
        <dbReference type="ChEBI" id="CHEBI:30616"/>
    </ligand>
</feature>
<evidence type="ECO:0000256" key="10">
    <source>
        <dbReference type="ARBA" id="ARBA00022989"/>
    </source>
</evidence>
<evidence type="ECO:0000256" key="17">
    <source>
        <dbReference type="PIRSR" id="PIRSR600829-3"/>
    </source>
</evidence>
<feature type="domain" description="Phosphatidic acid phosphatase type 2/haloperoxidase" evidence="20">
    <location>
        <begin position="168"/>
        <end position="238"/>
    </location>
</feature>
<dbReference type="PANTHER" id="PTHR34299:SF1">
    <property type="entry name" value="DIACYLGLYCEROL KINASE"/>
    <property type="match status" value="1"/>
</dbReference>
<feature type="binding site" evidence="16">
    <location>
        <position position="73"/>
    </location>
    <ligand>
        <name>substrate</name>
    </ligand>
</feature>
<keyword evidence="10 19" id="KW-1133">Transmembrane helix</keyword>
<dbReference type="InterPro" id="IPR033717">
    <property type="entry name" value="UDPK"/>
</dbReference>
<feature type="transmembrane region" description="Helical" evidence="19">
    <location>
        <begin position="181"/>
        <end position="206"/>
    </location>
</feature>
<evidence type="ECO:0000256" key="18">
    <source>
        <dbReference type="PIRSR" id="PIRSR600829-4"/>
    </source>
</evidence>
<dbReference type="GO" id="GO:0005886">
    <property type="term" value="C:plasma membrane"/>
    <property type="evidence" value="ECO:0007669"/>
    <property type="project" value="UniProtKB-SubCell"/>
</dbReference>
<dbReference type="Pfam" id="PF01569">
    <property type="entry name" value="PAP2"/>
    <property type="match status" value="1"/>
</dbReference>
<keyword evidence="14" id="KW-1208">Phospholipid metabolism</keyword>
<dbReference type="GO" id="GO:0046872">
    <property type="term" value="F:metal ion binding"/>
    <property type="evidence" value="ECO:0007669"/>
    <property type="project" value="UniProtKB-KW"/>
</dbReference>
<evidence type="ECO:0000256" key="1">
    <source>
        <dbReference type="ARBA" id="ARBA00004651"/>
    </source>
</evidence>
<evidence type="ECO:0000256" key="11">
    <source>
        <dbReference type="ARBA" id="ARBA00023098"/>
    </source>
</evidence>
<comment type="subcellular location">
    <subcellularLocation>
        <location evidence="1">Cell membrane</location>
        <topology evidence="1">Multi-pass membrane protein</topology>
    </subcellularLocation>
</comment>
<keyword evidence="4" id="KW-0444">Lipid biosynthesis</keyword>
<comment type="caution">
    <text evidence="21">The sequence shown here is derived from an EMBL/GenBank/DDBJ whole genome shotgun (WGS) entry which is preliminary data.</text>
</comment>
<dbReference type="InterPro" id="IPR036938">
    <property type="entry name" value="PAP2/HPO_sf"/>
</dbReference>
<sequence length="239" mass="24934">MSEAPRDPIKPANWLQSVNCAIEGILWTARTQRHMRWHFLAALAVLLFAHCLGLSALEFILLAFAVTLVLFAELVNTALEVVVDLVSPGYHPLAKQAKDVAAGAVLVASIGAVVMGFFALSRYILPVLGGQLDQLGRPPGEFPVISVLITTIVVVLLKALFGRGTPLHGGLPSGHAAVSFAIATAIILSGVGALLSLLTLALAVMVSHSRLLLGIHSAGEVVAGGALGVAMTLLVYLLM</sequence>
<dbReference type="GO" id="GO:0008654">
    <property type="term" value="P:phospholipid biosynthetic process"/>
    <property type="evidence" value="ECO:0007669"/>
    <property type="project" value="UniProtKB-KW"/>
</dbReference>
<comment type="similarity">
    <text evidence="2">Belongs to the bacterial diacylglycerol kinase family.</text>
</comment>
<keyword evidence="6 19" id="KW-0812">Transmembrane</keyword>
<dbReference type="Gene3D" id="1.10.287.3610">
    <property type="match status" value="1"/>
</dbReference>
<name>A0A550JHS4_9BACT</name>
<feature type="active site" description="Proton acceptor" evidence="15">
    <location>
        <position position="73"/>
    </location>
</feature>
<evidence type="ECO:0000256" key="2">
    <source>
        <dbReference type="ARBA" id="ARBA00005967"/>
    </source>
</evidence>
<feature type="binding site" evidence="18">
    <location>
        <position position="80"/>
    </location>
    <ligand>
        <name>a divalent metal cation</name>
        <dbReference type="ChEBI" id="CHEBI:60240"/>
    </ligand>
</feature>
<feature type="transmembrane region" description="Helical" evidence="19">
    <location>
        <begin position="142"/>
        <end position="161"/>
    </location>
</feature>
<evidence type="ECO:0000256" key="5">
    <source>
        <dbReference type="ARBA" id="ARBA00022679"/>
    </source>
</evidence>
<evidence type="ECO:0000256" key="9">
    <source>
        <dbReference type="ARBA" id="ARBA00022840"/>
    </source>
</evidence>
<keyword evidence="18" id="KW-0460">Magnesium</keyword>
<evidence type="ECO:0000256" key="7">
    <source>
        <dbReference type="ARBA" id="ARBA00022741"/>
    </source>
</evidence>
<evidence type="ECO:0000256" key="12">
    <source>
        <dbReference type="ARBA" id="ARBA00023136"/>
    </source>
</evidence>
<reference evidence="21 22" key="1">
    <citation type="submission" date="2019-07" db="EMBL/GenBank/DDBJ databases">
        <title>Insights of Desulfuromonas acetexigens electromicrobiology.</title>
        <authorList>
            <person name="Katuri K."/>
            <person name="Sapireddy V."/>
            <person name="Shaw D.R."/>
            <person name="Saikaly P."/>
        </authorList>
    </citation>
    <scope>NUCLEOTIDE SEQUENCE [LARGE SCALE GENOMIC DNA]</scope>
    <source>
        <strain evidence="21 22">2873</strain>
    </source>
</reference>
<accession>A0A550JHS4</accession>
<dbReference type="GO" id="GO:0016301">
    <property type="term" value="F:kinase activity"/>
    <property type="evidence" value="ECO:0007669"/>
    <property type="project" value="UniProtKB-KW"/>
</dbReference>
<keyword evidence="9 17" id="KW-0067">ATP-binding</keyword>
<keyword evidence="13" id="KW-0594">Phospholipid biosynthesis</keyword>
<dbReference type="PANTHER" id="PTHR34299">
    <property type="entry name" value="DIACYLGLYCEROL KINASE"/>
    <property type="match status" value="1"/>
</dbReference>
<feature type="transmembrane region" description="Helical" evidence="19">
    <location>
        <begin position="100"/>
        <end position="121"/>
    </location>
</feature>
<keyword evidence="12 19" id="KW-0472">Membrane</keyword>
<dbReference type="InterPro" id="IPR000326">
    <property type="entry name" value="PAP2/HPO"/>
</dbReference>
<dbReference type="CDD" id="cd14265">
    <property type="entry name" value="UDPK_IM_like"/>
    <property type="match status" value="1"/>
</dbReference>
<protein>
    <submittedName>
        <fullName evidence="21">Phosphatase PAP2 family protein</fullName>
    </submittedName>
</protein>
<keyword evidence="7 17" id="KW-0547">Nucleotide-binding</keyword>
<dbReference type="SUPFAM" id="SSF48317">
    <property type="entry name" value="Acid phosphatase/Vanadium-dependent haloperoxidase"/>
    <property type="match status" value="1"/>
</dbReference>
<dbReference type="OrthoDB" id="5460798at2"/>
<evidence type="ECO:0000256" key="13">
    <source>
        <dbReference type="ARBA" id="ARBA00023209"/>
    </source>
</evidence>
<evidence type="ECO:0000256" key="3">
    <source>
        <dbReference type="ARBA" id="ARBA00022475"/>
    </source>
</evidence>
<dbReference type="Gene3D" id="1.20.144.10">
    <property type="entry name" value="Phosphatidic acid phosphatase type 2/haloperoxidase"/>
    <property type="match status" value="1"/>
</dbReference>
<evidence type="ECO:0000256" key="16">
    <source>
        <dbReference type="PIRSR" id="PIRSR600829-2"/>
    </source>
</evidence>
<evidence type="ECO:0000256" key="4">
    <source>
        <dbReference type="ARBA" id="ARBA00022516"/>
    </source>
</evidence>
<dbReference type="CDD" id="cd03383">
    <property type="entry name" value="PAP2_diacylglycerolkinase"/>
    <property type="match status" value="1"/>
</dbReference>
<comment type="cofactor">
    <cofactor evidence="18">
        <name>Mg(2+)</name>
        <dbReference type="ChEBI" id="CHEBI:18420"/>
    </cofactor>
    <text evidence="18">Mn(2+), Zn(2+), Cd(2+) and Co(2+) support activity to lesser extents.</text>
</comment>
<evidence type="ECO:0000313" key="22">
    <source>
        <dbReference type="Proteomes" id="UP000317155"/>
    </source>
</evidence>
<dbReference type="InterPro" id="IPR036945">
    <property type="entry name" value="DAGK_sf"/>
</dbReference>
<dbReference type="Pfam" id="PF01219">
    <property type="entry name" value="DAGK_prokar"/>
    <property type="match status" value="1"/>
</dbReference>
<evidence type="ECO:0000313" key="21">
    <source>
        <dbReference type="EMBL" id="TRO82761.1"/>
    </source>
</evidence>
<evidence type="ECO:0000256" key="8">
    <source>
        <dbReference type="ARBA" id="ARBA00022777"/>
    </source>
</evidence>
<dbReference type="AlphaFoldDB" id="A0A550JHS4"/>
<feature type="transmembrane region" description="Helical" evidence="19">
    <location>
        <begin position="218"/>
        <end position="238"/>
    </location>
</feature>
<evidence type="ECO:0000256" key="6">
    <source>
        <dbReference type="ARBA" id="ARBA00022692"/>
    </source>
</evidence>
<evidence type="ECO:0000256" key="14">
    <source>
        <dbReference type="ARBA" id="ARBA00023264"/>
    </source>
</evidence>
<feature type="transmembrane region" description="Helical" evidence="19">
    <location>
        <begin position="39"/>
        <end position="72"/>
    </location>
</feature>
<dbReference type="PROSITE" id="PS01069">
    <property type="entry name" value="DAGK_PROKAR"/>
    <property type="match status" value="1"/>
</dbReference>
<keyword evidence="22" id="KW-1185">Reference proteome</keyword>
<keyword evidence="8" id="KW-0418">Kinase</keyword>
<evidence type="ECO:0000256" key="15">
    <source>
        <dbReference type="PIRSR" id="PIRSR600829-1"/>
    </source>
</evidence>
<dbReference type="GO" id="GO:0005524">
    <property type="term" value="F:ATP binding"/>
    <property type="evidence" value="ECO:0007669"/>
    <property type="project" value="UniProtKB-KW"/>
</dbReference>
<dbReference type="EMBL" id="VJVV01000003">
    <property type="protein sequence ID" value="TRO82761.1"/>
    <property type="molecule type" value="Genomic_DNA"/>
</dbReference>
<evidence type="ECO:0000259" key="20">
    <source>
        <dbReference type="Pfam" id="PF01569"/>
    </source>
</evidence>
<feature type="binding site" evidence="17">
    <location>
        <position position="80"/>
    </location>
    <ligand>
        <name>ATP</name>
        <dbReference type="ChEBI" id="CHEBI:30616"/>
    </ligand>
</feature>
<keyword evidence="11" id="KW-0443">Lipid metabolism</keyword>
<evidence type="ECO:0000256" key="19">
    <source>
        <dbReference type="SAM" id="Phobius"/>
    </source>
</evidence>
<dbReference type="RefSeq" id="WP_092057044.1">
    <property type="nucleotide sequence ID" value="NZ_FOJJ01000023.1"/>
</dbReference>
<keyword evidence="18" id="KW-0479">Metal-binding</keyword>
<gene>
    <name evidence="21" type="ORF">FL622_06190</name>
</gene>
<proteinExistence type="inferred from homology"/>